<dbReference type="AlphaFoldDB" id="A0A859FEY7"/>
<dbReference type="KEGG" id="psua:FLK61_32535"/>
<dbReference type="Pfam" id="PF03748">
    <property type="entry name" value="FliL"/>
    <property type="match status" value="1"/>
</dbReference>
<keyword evidence="11" id="KW-0966">Cell projection</keyword>
<evidence type="ECO:0000256" key="4">
    <source>
        <dbReference type="ARBA" id="ARBA00022475"/>
    </source>
</evidence>
<reference evidence="12" key="1">
    <citation type="submission" date="2019-07" db="EMBL/GenBank/DDBJ databases">
        <title>Bacillus alkalisoli sp. nov. isolated from saline soil.</title>
        <authorList>
            <person name="Sun J.-Q."/>
            <person name="Xu L."/>
        </authorList>
    </citation>
    <scope>NUCLEOTIDE SEQUENCE [LARGE SCALE GENOMIC DNA]</scope>
    <source>
        <strain evidence="12">M4U3P1</strain>
    </source>
</reference>
<evidence type="ECO:0000256" key="10">
    <source>
        <dbReference type="RuleBase" id="RU364125"/>
    </source>
</evidence>
<comment type="similarity">
    <text evidence="3 10">Belongs to the FliL family.</text>
</comment>
<name>A0A859FEY7_9BACI</name>
<evidence type="ECO:0000256" key="6">
    <source>
        <dbReference type="ARBA" id="ARBA00022692"/>
    </source>
</evidence>
<evidence type="ECO:0000256" key="3">
    <source>
        <dbReference type="ARBA" id="ARBA00008281"/>
    </source>
</evidence>
<comment type="function">
    <text evidence="1 10">Controls the rotational direction of flagella during chemotaxis.</text>
</comment>
<keyword evidence="11" id="KW-0969">Cilium</keyword>
<evidence type="ECO:0000313" key="11">
    <source>
        <dbReference type="EMBL" id="QKS71430.1"/>
    </source>
</evidence>
<proteinExistence type="inferred from homology"/>
<gene>
    <name evidence="11" type="primary">fliL</name>
    <name evidence="11" type="ORF">FLK61_32535</name>
</gene>
<dbReference type="GO" id="GO:0006935">
    <property type="term" value="P:chemotaxis"/>
    <property type="evidence" value="ECO:0007669"/>
    <property type="project" value="UniProtKB-KW"/>
</dbReference>
<comment type="subcellular location">
    <subcellularLocation>
        <location evidence="2">Cell membrane</location>
        <topology evidence="2">Single-pass membrane protein</topology>
    </subcellularLocation>
</comment>
<evidence type="ECO:0000256" key="1">
    <source>
        <dbReference type="ARBA" id="ARBA00002254"/>
    </source>
</evidence>
<keyword evidence="9 10" id="KW-0472">Membrane</keyword>
<evidence type="ECO:0000256" key="8">
    <source>
        <dbReference type="ARBA" id="ARBA00022989"/>
    </source>
</evidence>
<evidence type="ECO:0000256" key="5">
    <source>
        <dbReference type="ARBA" id="ARBA00022500"/>
    </source>
</evidence>
<dbReference type="NCBIfam" id="NF005826">
    <property type="entry name" value="PRK07718.1"/>
    <property type="match status" value="1"/>
</dbReference>
<dbReference type="GO" id="GO:0009425">
    <property type="term" value="C:bacterial-type flagellum basal body"/>
    <property type="evidence" value="ECO:0007669"/>
    <property type="project" value="InterPro"/>
</dbReference>
<organism evidence="11 12">
    <name type="scientific">Paenalkalicoccus suaedae</name>
    <dbReference type="NCBI Taxonomy" id="2592382"/>
    <lineage>
        <taxon>Bacteria</taxon>
        <taxon>Bacillati</taxon>
        <taxon>Bacillota</taxon>
        <taxon>Bacilli</taxon>
        <taxon>Bacillales</taxon>
        <taxon>Bacillaceae</taxon>
        <taxon>Paenalkalicoccus</taxon>
    </lineage>
</organism>
<keyword evidence="8 10" id="KW-1133">Transmembrane helix</keyword>
<dbReference type="InterPro" id="IPR005503">
    <property type="entry name" value="FliL"/>
</dbReference>
<protein>
    <recommendedName>
        <fullName evidence="10">Flagellar protein FliL</fullName>
    </recommendedName>
</protein>
<keyword evidence="7 10" id="KW-0283">Flagellar rotation</keyword>
<evidence type="ECO:0000256" key="7">
    <source>
        <dbReference type="ARBA" id="ARBA00022779"/>
    </source>
</evidence>
<evidence type="ECO:0000313" key="12">
    <source>
        <dbReference type="Proteomes" id="UP000318138"/>
    </source>
</evidence>
<sequence>MFKNRLVTIMLIILVALTLIGGLTLFLYTQFFQAPEDPNAAPTIEEVIERSVETEEITTNLASNQIIRGKFVIEADSVDARNELELRAFQIENIIISKLADLTAQDFQGSEGITALEASIANEINLIMQEGQVTRVYMQQKIIQ</sequence>
<evidence type="ECO:0000256" key="2">
    <source>
        <dbReference type="ARBA" id="ARBA00004162"/>
    </source>
</evidence>
<dbReference type="Proteomes" id="UP000318138">
    <property type="component" value="Chromosome"/>
</dbReference>
<keyword evidence="4 10" id="KW-1003">Cell membrane</keyword>
<dbReference type="GO" id="GO:0005886">
    <property type="term" value="C:plasma membrane"/>
    <property type="evidence" value="ECO:0007669"/>
    <property type="project" value="UniProtKB-SubCell"/>
</dbReference>
<evidence type="ECO:0000256" key="9">
    <source>
        <dbReference type="ARBA" id="ARBA00023136"/>
    </source>
</evidence>
<dbReference type="EMBL" id="CP041372">
    <property type="protein sequence ID" value="QKS71430.1"/>
    <property type="molecule type" value="Genomic_DNA"/>
</dbReference>
<keyword evidence="11" id="KW-0282">Flagellum</keyword>
<accession>A0A859FEY7</accession>
<dbReference type="PANTHER" id="PTHR35091">
    <property type="entry name" value="FLAGELLAR PROTEIN FLIL"/>
    <property type="match status" value="1"/>
</dbReference>
<dbReference type="GO" id="GO:0071978">
    <property type="term" value="P:bacterial-type flagellum-dependent swarming motility"/>
    <property type="evidence" value="ECO:0007669"/>
    <property type="project" value="TreeGrafter"/>
</dbReference>
<dbReference type="PANTHER" id="PTHR35091:SF2">
    <property type="entry name" value="FLAGELLAR PROTEIN FLIL"/>
    <property type="match status" value="1"/>
</dbReference>
<feature type="transmembrane region" description="Helical" evidence="10">
    <location>
        <begin position="6"/>
        <end position="28"/>
    </location>
</feature>
<keyword evidence="6 10" id="KW-0812">Transmembrane</keyword>
<keyword evidence="5 10" id="KW-0145">Chemotaxis</keyword>
<keyword evidence="12" id="KW-1185">Reference proteome</keyword>
<dbReference type="RefSeq" id="WP_176009465.1">
    <property type="nucleotide sequence ID" value="NZ_CP041372.2"/>
</dbReference>